<keyword evidence="5" id="KW-0249">Electron transport</keyword>
<dbReference type="InterPro" id="IPR011909">
    <property type="entry name" value="GlrX_NrdH"/>
</dbReference>
<evidence type="ECO:0000256" key="6">
    <source>
        <dbReference type="ARBA" id="ARBA00023157"/>
    </source>
</evidence>
<dbReference type="InterPro" id="IPR051548">
    <property type="entry name" value="Grx-like_ET"/>
</dbReference>
<dbReference type="InterPro" id="IPR036249">
    <property type="entry name" value="Thioredoxin-like_sf"/>
</dbReference>
<dbReference type="EMBL" id="QRAJ01000014">
    <property type="protein sequence ID" value="ROT86239.1"/>
    <property type="molecule type" value="Genomic_DNA"/>
</dbReference>
<dbReference type="NCBIfam" id="TIGR02194">
    <property type="entry name" value="GlrX_NrdH"/>
    <property type="match status" value="1"/>
</dbReference>
<dbReference type="AlphaFoldDB" id="A0A423UC08"/>
<evidence type="ECO:0000256" key="4">
    <source>
        <dbReference type="ARBA" id="ARBA00022448"/>
    </source>
</evidence>
<dbReference type="PANTHER" id="PTHR34386:SF1">
    <property type="entry name" value="GLUTAREDOXIN-LIKE PROTEIN NRDH"/>
    <property type="match status" value="1"/>
</dbReference>
<gene>
    <name evidence="9" type="ORF">BMONG18_1640</name>
</gene>
<reference evidence="9 10" key="1">
    <citation type="submission" date="2018-07" db="EMBL/GenBank/DDBJ databases">
        <title>The role of parmesan cheese in vectoring bovine microbiota.</title>
        <authorList>
            <person name="Lugli G.A."/>
            <person name="Milani C."/>
        </authorList>
    </citation>
    <scope>NUCLEOTIDE SEQUENCE [LARGE SCALE GENOMIC DNA]</scope>
    <source>
        <strain evidence="9 10">BMONG18</strain>
    </source>
</reference>
<accession>A0A423UC08</accession>
<comment type="similarity">
    <text evidence="2">Belongs to the glutaredoxin family.</text>
</comment>
<evidence type="ECO:0000259" key="8">
    <source>
        <dbReference type="Pfam" id="PF00462"/>
    </source>
</evidence>
<dbReference type="Proteomes" id="UP000285266">
    <property type="component" value="Unassembled WGS sequence"/>
</dbReference>
<evidence type="ECO:0000313" key="10">
    <source>
        <dbReference type="Proteomes" id="UP000285266"/>
    </source>
</evidence>
<dbReference type="RefSeq" id="WP_123645379.1">
    <property type="nucleotide sequence ID" value="NZ_QRAJ01000014.1"/>
</dbReference>
<evidence type="ECO:0000313" key="9">
    <source>
        <dbReference type="EMBL" id="ROT86239.1"/>
    </source>
</evidence>
<keyword evidence="6" id="KW-1015">Disulfide bond</keyword>
<evidence type="ECO:0000256" key="7">
    <source>
        <dbReference type="ARBA" id="ARBA00023284"/>
    </source>
</evidence>
<evidence type="ECO:0000256" key="1">
    <source>
        <dbReference type="ARBA" id="ARBA00002292"/>
    </source>
</evidence>
<sequence length="75" mass="8297">MTITVYTKAGCPQCRATLRGLDRANITYENVDVTADTHALDTLRALGYRCAPVVVTEHDSWSGYRPDKIAQLANK</sequence>
<dbReference type="GO" id="GO:0009055">
    <property type="term" value="F:electron transfer activity"/>
    <property type="evidence" value="ECO:0007669"/>
    <property type="project" value="TreeGrafter"/>
</dbReference>
<dbReference type="Gene3D" id="3.40.30.10">
    <property type="entry name" value="Glutaredoxin"/>
    <property type="match status" value="1"/>
</dbReference>
<feature type="domain" description="Glutaredoxin" evidence="8">
    <location>
        <begin position="3"/>
        <end position="56"/>
    </location>
</feature>
<dbReference type="InterPro" id="IPR002109">
    <property type="entry name" value="Glutaredoxin"/>
</dbReference>
<dbReference type="GO" id="GO:0045454">
    <property type="term" value="P:cell redox homeostasis"/>
    <property type="evidence" value="ECO:0007669"/>
    <property type="project" value="InterPro"/>
</dbReference>
<keyword evidence="4" id="KW-0813">Transport</keyword>
<evidence type="ECO:0000256" key="2">
    <source>
        <dbReference type="ARBA" id="ARBA00007787"/>
    </source>
</evidence>
<comment type="caution">
    <text evidence="9">The sequence shown here is derived from an EMBL/GenBank/DDBJ whole genome shotgun (WGS) entry which is preliminary data.</text>
</comment>
<comment type="function">
    <text evidence="1">Electron transport system for the ribonucleotide reductase system NrdEF.</text>
</comment>
<evidence type="ECO:0000256" key="5">
    <source>
        <dbReference type="ARBA" id="ARBA00022982"/>
    </source>
</evidence>
<dbReference type="PANTHER" id="PTHR34386">
    <property type="entry name" value="GLUTAREDOXIN"/>
    <property type="match status" value="1"/>
</dbReference>
<name>A0A423UC08_9BIFI</name>
<dbReference type="CDD" id="cd02976">
    <property type="entry name" value="NrdH"/>
    <property type="match status" value="1"/>
</dbReference>
<proteinExistence type="inferred from homology"/>
<dbReference type="Pfam" id="PF00462">
    <property type="entry name" value="Glutaredoxin"/>
    <property type="match status" value="1"/>
</dbReference>
<protein>
    <recommendedName>
        <fullName evidence="3">Glutaredoxin-like protein NrdH</fullName>
    </recommendedName>
</protein>
<organism evidence="9 10">
    <name type="scientific">Bifidobacterium mongoliense</name>
    <dbReference type="NCBI Taxonomy" id="518643"/>
    <lineage>
        <taxon>Bacteria</taxon>
        <taxon>Bacillati</taxon>
        <taxon>Actinomycetota</taxon>
        <taxon>Actinomycetes</taxon>
        <taxon>Bifidobacteriales</taxon>
        <taxon>Bifidobacteriaceae</taxon>
        <taxon>Bifidobacterium</taxon>
    </lineage>
</organism>
<dbReference type="PROSITE" id="PS51354">
    <property type="entry name" value="GLUTAREDOXIN_2"/>
    <property type="match status" value="1"/>
</dbReference>
<keyword evidence="7" id="KW-0676">Redox-active center</keyword>
<dbReference type="SUPFAM" id="SSF52833">
    <property type="entry name" value="Thioredoxin-like"/>
    <property type="match status" value="1"/>
</dbReference>
<evidence type="ECO:0000256" key="3">
    <source>
        <dbReference type="ARBA" id="ARBA00017945"/>
    </source>
</evidence>